<sequence length="347" mass="40990">MNSLPDSSKIPIKNIYYMLCYAWGHLLEKGYTDVLNNDDKDINNLLTRILLSKLKTLIKRGFYKEYKKYDDEASLLRGKFLFKESINSLSFLRGKMKFVYEDMSHDILHNQIIKTILYQLGKSEKLDNNLKFELFKIVPFFESIQLIKLNSSVFDQINYHRNNHHYRFVLDICRFLFESLLVHENGDNGKFIEFDRNPRAMAYLFEEFVRSFYRNELKGHRVFRENIYWDALGENLEYLPLMQTDISIESDTEKIIMDTKYYQNSLTANYGSQKLISGNLYQLFAYLNNHKKAQGKRISGVLLYPQGDQVLNLSYTIMGYPLKVVTVDLNSDWKSIHKRLVEIVCGN</sequence>
<comment type="caution">
    <text evidence="1">The sequence shown here is derived from an EMBL/GenBank/DDBJ whole genome shotgun (WGS) entry which is preliminary data.</text>
</comment>
<dbReference type="Proteomes" id="UP001319060">
    <property type="component" value="Unassembled WGS sequence"/>
</dbReference>
<dbReference type="InterPro" id="IPR019292">
    <property type="entry name" value="McrC"/>
</dbReference>
<dbReference type="Pfam" id="PF10117">
    <property type="entry name" value="McrBC"/>
    <property type="match status" value="1"/>
</dbReference>
<reference evidence="1 2" key="1">
    <citation type="submission" date="2021-01" db="EMBL/GenBank/DDBJ databases">
        <title>Genome Sequencing of Type Strains.</title>
        <authorList>
            <person name="Lemaire J.F."/>
            <person name="Inderbitzin P."/>
            <person name="Collins S.B."/>
            <person name="Wespe N."/>
            <person name="Knight-Connoni V."/>
        </authorList>
    </citation>
    <scope>NUCLEOTIDE SEQUENCE [LARGE SCALE GENOMIC DNA]</scope>
    <source>
        <strain evidence="1 2">DSM 14730</strain>
    </source>
</reference>
<dbReference type="GO" id="GO:0004519">
    <property type="term" value="F:endonuclease activity"/>
    <property type="evidence" value="ECO:0007669"/>
    <property type="project" value="UniProtKB-KW"/>
</dbReference>
<accession>A0ABS2ZA85</accession>
<gene>
    <name evidence="1" type="ORF">JYA64_07325</name>
</gene>
<proteinExistence type="predicted"/>
<keyword evidence="1" id="KW-0378">Hydrolase</keyword>
<dbReference type="PANTHER" id="PTHR38733:SF1">
    <property type="entry name" value="TYPE IV METHYL-DIRECTED RESTRICTION ENZYME ECOKMCRBC"/>
    <property type="match status" value="1"/>
</dbReference>
<dbReference type="RefSeq" id="WP_188403269.1">
    <property type="nucleotide sequence ID" value="NZ_BMCE01000002.1"/>
</dbReference>
<dbReference type="EMBL" id="JAFHKS010000042">
    <property type="protein sequence ID" value="MBN3545099.1"/>
    <property type="molecule type" value="Genomic_DNA"/>
</dbReference>
<evidence type="ECO:0000313" key="2">
    <source>
        <dbReference type="Proteomes" id="UP001319060"/>
    </source>
</evidence>
<dbReference type="InterPro" id="IPR014407">
    <property type="entry name" value="McrC_bac"/>
</dbReference>
<organism evidence="1 2">
    <name type="scientific">Fictibacillus barbaricus</name>
    <dbReference type="NCBI Taxonomy" id="182136"/>
    <lineage>
        <taxon>Bacteria</taxon>
        <taxon>Bacillati</taxon>
        <taxon>Bacillota</taxon>
        <taxon>Bacilli</taxon>
        <taxon>Bacillales</taxon>
        <taxon>Fictibacillaceae</taxon>
        <taxon>Fictibacillus</taxon>
    </lineage>
</organism>
<keyword evidence="1" id="KW-0540">Nuclease</keyword>
<dbReference type="PIRSF" id="PIRSF003109">
    <property type="entry name" value="McrC"/>
    <property type="match status" value="1"/>
</dbReference>
<keyword evidence="1" id="KW-0255">Endonuclease</keyword>
<protein>
    <submittedName>
        <fullName evidence="1">Restriction endonuclease</fullName>
    </submittedName>
</protein>
<evidence type="ECO:0000313" key="1">
    <source>
        <dbReference type="EMBL" id="MBN3545099.1"/>
    </source>
</evidence>
<name>A0ABS2ZA85_9BACL</name>
<dbReference type="PANTHER" id="PTHR38733">
    <property type="entry name" value="PROTEIN MCRC"/>
    <property type="match status" value="1"/>
</dbReference>
<keyword evidence="2" id="KW-1185">Reference proteome</keyword>